<evidence type="ECO:0000313" key="2">
    <source>
        <dbReference type="EMBL" id="KAK7019461.1"/>
    </source>
</evidence>
<comment type="caution">
    <text evidence="2">The sequence shown here is derived from an EMBL/GenBank/DDBJ whole genome shotgun (WGS) entry which is preliminary data.</text>
</comment>
<name>A0AAW0B0L5_9AGAR</name>
<evidence type="ECO:0000313" key="3">
    <source>
        <dbReference type="Proteomes" id="UP001362999"/>
    </source>
</evidence>
<dbReference type="EMBL" id="JAWWNJ010000043">
    <property type="protein sequence ID" value="KAK7019461.1"/>
    <property type="molecule type" value="Genomic_DNA"/>
</dbReference>
<sequence length="248" mass="27286">MPPTTTTPAKTTSNVDTNNPPSRHNTLVHLCLAPPRRLLALSTASSTPPTPMRTYIYAHLLPISRPTPPPPLVLDCPNAADIVVPTHSAASPPSRQFLHRARCRNQRRRRPHRHPQDLRRCFGAVKTITHQNKADNIGIVVLALRVPTDSECRARNQNRVSFFVSANPTIVIVQHPPTIRRLSAITDLYHLCPAYLRSHLPDIALNTRTPPRRSPHAASPTFAPARAHNLQREAVPAVPAASAALCPP</sequence>
<accession>A0AAW0B0L5</accession>
<evidence type="ECO:0000256" key="1">
    <source>
        <dbReference type="SAM" id="MobiDB-lite"/>
    </source>
</evidence>
<dbReference type="AlphaFoldDB" id="A0AAW0B0L5"/>
<organism evidence="2 3">
    <name type="scientific">Favolaschia claudopus</name>
    <dbReference type="NCBI Taxonomy" id="2862362"/>
    <lineage>
        <taxon>Eukaryota</taxon>
        <taxon>Fungi</taxon>
        <taxon>Dikarya</taxon>
        <taxon>Basidiomycota</taxon>
        <taxon>Agaricomycotina</taxon>
        <taxon>Agaricomycetes</taxon>
        <taxon>Agaricomycetidae</taxon>
        <taxon>Agaricales</taxon>
        <taxon>Marasmiineae</taxon>
        <taxon>Mycenaceae</taxon>
        <taxon>Favolaschia</taxon>
    </lineage>
</organism>
<protein>
    <submittedName>
        <fullName evidence="2">Uncharacterized protein</fullName>
    </submittedName>
</protein>
<feature type="compositionally biased region" description="Low complexity" evidence="1">
    <location>
        <begin position="1"/>
        <end position="12"/>
    </location>
</feature>
<gene>
    <name evidence="2" type="ORF">R3P38DRAFT_3272979</name>
</gene>
<feature type="region of interest" description="Disordered" evidence="1">
    <location>
        <begin position="1"/>
        <end position="26"/>
    </location>
</feature>
<reference evidence="2 3" key="1">
    <citation type="journal article" date="2024" name="J Genomics">
        <title>Draft genome sequencing and assembly of Favolaschia claudopus CIRM-BRFM 2984 isolated from oak limbs.</title>
        <authorList>
            <person name="Navarro D."/>
            <person name="Drula E."/>
            <person name="Chaduli D."/>
            <person name="Cazenave R."/>
            <person name="Ahrendt S."/>
            <person name="Wang J."/>
            <person name="Lipzen A."/>
            <person name="Daum C."/>
            <person name="Barry K."/>
            <person name="Grigoriev I.V."/>
            <person name="Favel A."/>
            <person name="Rosso M.N."/>
            <person name="Martin F."/>
        </authorList>
    </citation>
    <scope>NUCLEOTIDE SEQUENCE [LARGE SCALE GENOMIC DNA]</scope>
    <source>
        <strain evidence="2 3">CIRM-BRFM 2984</strain>
    </source>
</reference>
<proteinExistence type="predicted"/>
<dbReference type="Proteomes" id="UP001362999">
    <property type="component" value="Unassembled WGS sequence"/>
</dbReference>
<keyword evidence="3" id="KW-1185">Reference proteome</keyword>
<feature type="compositionally biased region" description="Polar residues" evidence="1">
    <location>
        <begin position="13"/>
        <end position="25"/>
    </location>
</feature>